<accession>A0ABZ0I5Z8</accession>
<evidence type="ECO:0000256" key="2">
    <source>
        <dbReference type="ARBA" id="ARBA00022438"/>
    </source>
</evidence>
<organism evidence="7 8">
    <name type="scientific">Congregibacter variabilis</name>
    <dbReference type="NCBI Taxonomy" id="3081200"/>
    <lineage>
        <taxon>Bacteria</taxon>
        <taxon>Pseudomonadati</taxon>
        <taxon>Pseudomonadota</taxon>
        <taxon>Gammaproteobacteria</taxon>
        <taxon>Cellvibrionales</taxon>
        <taxon>Halieaceae</taxon>
        <taxon>Congregibacter</taxon>
    </lineage>
</organism>
<dbReference type="EMBL" id="CP136864">
    <property type="protein sequence ID" value="WOJ94585.1"/>
    <property type="molecule type" value="Genomic_DNA"/>
</dbReference>
<evidence type="ECO:0000256" key="4">
    <source>
        <dbReference type="ARBA" id="ARBA00022723"/>
    </source>
</evidence>
<keyword evidence="4" id="KW-0479">Metal-binding</keyword>
<feature type="chain" id="PRO_5046488234" evidence="6">
    <location>
        <begin position="22"/>
        <end position="705"/>
    </location>
</feature>
<dbReference type="PANTHER" id="PTHR32481:SF0">
    <property type="entry name" value="AMINOPEPTIDASE YPDE-RELATED"/>
    <property type="match status" value="1"/>
</dbReference>
<comment type="similarity">
    <text evidence="1">Belongs to the peptidase M42 family.</text>
</comment>
<evidence type="ECO:0000256" key="5">
    <source>
        <dbReference type="ARBA" id="ARBA00022801"/>
    </source>
</evidence>
<reference evidence="7 8" key="1">
    <citation type="submission" date="2023-10" db="EMBL/GenBank/DDBJ databases">
        <title>Two novel species belonging to the OM43/NOR5 clade.</title>
        <authorList>
            <person name="Park M."/>
        </authorList>
    </citation>
    <scope>NUCLEOTIDE SEQUENCE [LARGE SCALE GENOMIC DNA]</scope>
    <source>
        <strain evidence="7 8">IMCC43200</strain>
    </source>
</reference>
<dbReference type="Proteomes" id="UP001626537">
    <property type="component" value="Chromosome"/>
</dbReference>
<dbReference type="SUPFAM" id="SSF101821">
    <property type="entry name" value="Aminopeptidase/glucanase lid domain"/>
    <property type="match status" value="2"/>
</dbReference>
<keyword evidence="6" id="KW-0732">Signal</keyword>
<dbReference type="InterPro" id="IPR051464">
    <property type="entry name" value="Peptidase_M42_aminopept"/>
</dbReference>
<gene>
    <name evidence="7" type="ORF">R0135_05320</name>
</gene>
<dbReference type="SUPFAM" id="SSF53187">
    <property type="entry name" value="Zn-dependent exopeptidases"/>
    <property type="match status" value="2"/>
</dbReference>
<dbReference type="Gene3D" id="2.40.30.40">
    <property type="entry name" value="Peptidase M42, domain 2"/>
    <property type="match status" value="2"/>
</dbReference>
<dbReference type="PANTHER" id="PTHR32481">
    <property type="entry name" value="AMINOPEPTIDASE"/>
    <property type="match status" value="1"/>
</dbReference>
<proteinExistence type="inferred from homology"/>
<evidence type="ECO:0000256" key="3">
    <source>
        <dbReference type="ARBA" id="ARBA00022670"/>
    </source>
</evidence>
<dbReference type="InterPro" id="IPR023367">
    <property type="entry name" value="Peptidase_M42_dom2"/>
</dbReference>
<keyword evidence="3" id="KW-0645">Protease</keyword>
<protein>
    <submittedName>
        <fullName evidence="7">M20/M25/M40 family metallo-hydrolase</fullName>
    </submittedName>
</protein>
<evidence type="ECO:0000313" key="7">
    <source>
        <dbReference type="EMBL" id="WOJ94585.1"/>
    </source>
</evidence>
<evidence type="ECO:0000256" key="6">
    <source>
        <dbReference type="SAM" id="SignalP"/>
    </source>
</evidence>
<keyword evidence="2" id="KW-0031">Aminopeptidase</keyword>
<dbReference type="InterPro" id="IPR008007">
    <property type="entry name" value="Peptidase_M42"/>
</dbReference>
<dbReference type="RefSeq" id="WP_407349222.1">
    <property type="nucleotide sequence ID" value="NZ_CP136864.1"/>
</dbReference>
<sequence>MRFISLLVFLFSILATATSSATPSAMHPSVDLLADWVALDAPSGHEYHATDRLQQQLSGWRKGRSGNLIKVVGDIDGDGPASLVACLLDAPSFTVSQVRADGYLRLHHAGAAPEHPLWTQAHEGQQLRIMTRRGPVVGVSALANGHFSNLHASEVALTRAEDLWLDVGADSAADVAALGIELLDPVTRHLPAWSFGDWVAGPAAGSRVGCAAVVAAAEAGVRGGGATVYVLSTLSHFANQGLSAAIVELGSFDRIVLMDRGVERLAELPPFPRGLREFSPAKLEQIQRLAPTVSAAGSLMERVHRKEVERLGQRLLNALGDDSHSLTWTSAPNPLMPLNNAFASDPGRSDATDVDQYLHLLDDLGELYGVPGSEGPVRAAVSRALPSWAQNALQSDEIGNLWLDLGPSEQPATIFMAHMDEVGWVVEDVAEDGVVSLMRRGGALSLAAEGQPAILHLDHGSGADSEVSPTQLPGVFLSRSAEQVQELKARQPKTLQAWFGLARSELEQMGVTVGMPVTGYKEGHRLANNRFTVRGMDDRVGTAALIQAVRRLDPDTLEQRVVIAWSVQEEGGLFGAAALAARFATNTRRVYSIDTFVTSDTPLEKAHFAYAPLGSGPVLRSMESSGLVMRNELDRNRAVANASGITYQIGMTQGGTDGTAFTFYGVPNAGLSWPGRYSHGPAELGDASDMLRLVDLISAFMHAKP</sequence>
<name>A0ABZ0I5Z8_9GAMM</name>
<evidence type="ECO:0000313" key="8">
    <source>
        <dbReference type="Proteomes" id="UP001626537"/>
    </source>
</evidence>
<feature type="signal peptide" evidence="6">
    <location>
        <begin position="1"/>
        <end position="21"/>
    </location>
</feature>
<dbReference type="Pfam" id="PF05343">
    <property type="entry name" value="Peptidase_M42"/>
    <property type="match status" value="2"/>
</dbReference>
<dbReference type="Gene3D" id="3.40.630.10">
    <property type="entry name" value="Zn peptidases"/>
    <property type="match status" value="1"/>
</dbReference>
<keyword evidence="5" id="KW-0378">Hydrolase</keyword>
<keyword evidence="8" id="KW-1185">Reference proteome</keyword>
<evidence type="ECO:0000256" key="1">
    <source>
        <dbReference type="ARBA" id="ARBA00006272"/>
    </source>
</evidence>